<evidence type="ECO:0000256" key="1">
    <source>
        <dbReference type="SAM" id="Coils"/>
    </source>
</evidence>
<keyword evidence="1" id="KW-0175">Coiled coil</keyword>
<dbReference type="EMBL" id="BK015988">
    <property type="protein sequence ID" value="DAF88612.1"/>
    <property type="molecule type" value="Genomic_DNA"/>
</dbReference>
<dbReference type="GO" id="GO:0019069">
    <property type="term" value="P:viral capsid assembly"/>
    <property type="evidence" value="ECO:0007669"/>
    <property type="project" value="InterPro"/>
</dbReference>
<organism evidence="2">
    <name type="scientific">Siphoviridae sp. ctqzz19</name>
    <dbReference type="NCBI Taxonomy" id="2825682"/>
    <lineage>
        <taxon>Viruses</taxon>
        <taxon>Duplodnaviria</taxon>
        <taxon>Heunggongvirae</taxon>
        <taxon>Uroviricota</taxon>
        <taxon>Caudoviricetes</taxon>
    </lineage>
</organism>
<sequence length="205" mass="23033">MALTRKFLSALGIEADKIDEIITSHVEVVDGLKAKISTLESTSKENGDYKAKYEKAKTELDELNSGDYKTKYESEKKAFENYKNDIVQKETLSRKKTAYKKFLEGENVAEKAIDSILKISDYDSFEIDENGDIKDTTKLKEKVKTDYAGFVVEKKKSGANISTPPIGGNGKISSKADIYAKDENGRYKLSTEERQKAITENPDLF</sequence>
<evidence type="ECO:0000313" key="2">
    <source>
        <dbReference type="EMBL" id="DAF88612.1"/>
    </source>
</evidence>
<feature type="coiled-coil region" evidence="1">
    <location>
        <begin position="39"/>
        <end position="66"/>
    </location>
</feature>
<proteinExistence type="predicted"/>
<dbReference type="Pfam" id="PF06810">
    <property type="entry name" value="Phage_scaffold"/>
    <property type="match status" value="1"/>
</dbReference>
<dbReference type="InterPro" id="IPR009636">
    <property type="entry name" value="SCAF"/>
</dbReference>
<protein>
    <submittedName>
        <fullName evidence="2">Minor structural protein</fullName>
    </submittedName>
</protein>
<accession>A0A8S5U2C3</accession>
<name>A0A8S5U2C3_9CAUD</name>
<reference evidence="2" key="1">
    <citation type="journal article" date="2021" name="Proc. Natl. Acad. Sci. U.S.A.">
        <title>A Catalog of Tens of Thousands of Viruses from Human Metagenomes Reveals Hidden Associations with Chronic Diseases.</title>
        <authorList>
            <person name="Tisza M.J."/>
            <person name="Buck C.B."/>
        </authorList>
    </citation>
    <scope>NUCLEOTIDE SEQUENCE</scope>
    <source>
        <strain evidence="2">Ctqzz19</strain>
    </source>
</reference>